<dbReference type="AlphaFoldDB" id="A0A8J5K4F0"/>
<feature type="compositionally biased region" description="Basic and acidic residues" evidence="1">
    <location>
        <begin position="81"/>
        <end position="97"/>
    </location>
</feature>
<dbReference type="Proteomes" id="UP000747542">
    <property type="component" value="Unassembled WGS sequence"/>
</dbReference>
<name>A0A8J5K4F0_HOMAM</name>
<evidence type="ECO:0000256" key="1">
    <source>
        <dbReference type="SAM" id="MobiDB-lite"/>
    </source>
</evidence>
<feature type="compositionally biased region" description="Pro residues" evidence="1">
    <location>
        <begin position="176"/>
        <end position="202"/>
    </location>
</feature>
<dbReference type="EMBL" id="JAHLQT010015640">
    <property type="protein sequence ID" value="KAG7169665.1"/>
    <property type="molecule type" value="Genomic_DNA"/>
</dbReference>
<protein>
    <submittedName>
        <fullName evidence="2">Putative splicing factor 3A subunit 2-like 4</fullName>
    </submittedName>
</protein>
<feature type="compositionally biased region" description="Polar residues" evidence="1">
    <location>
        <begin position="318"/>
        <end position="331"/>
    </location>
</feature>
<feature type="region of interest" description="Disordered" evidence="1">
    <location>
        <begin position="287"/>
        <end position="334"/>
    </location>
</feature>
<feature type="region of interest" description="Disordered" evidence="1">
    <location>
        <begin position="80"/>
        <end position="101"/>
    </location>
</feature>
<keyword evidence="3" id="KW-1185">Reference proteome</keyword>
<feature type="compositionally biased region" description="Acidic residues" evidence="1">
    <location>
        <begin position="401"/>
        <end position="410"/>
    </location>
</feature>
<comment type="caution">
    <text evidence="2">The sequence shown here is derived from an EMBL/GenBank/DDBJ whole genome shotgun (WGS) entry which is preliminary data.</text>
</comment>
<feature type="region of interest" description="Disordered" evidence="1">
    <location>
        <begin position="173"/>
        <end position="208"/>
    </location>
</feature>
<sequence length="428" mass="49007">MFYLVMITSSSRRDAMLYKSLLARHHQWSLGWCPVKMTALVFCFVLFGWATTVMGSPVEDQDLQESSWASYGWAESWSKTHTPEKRSSQDQRHDHPRVNHRRRRQQPLLLYAVWEEPPLLVKEAITSEEAAWVPEEAPLETIKESYAFGSRQFDHNFGRSPAFIVETVDVYDAPAQPRPDTPHLPPPSLDTPHPPPSHPPPLDTQTLRTPYQAPQYPVHQPRHDPRPIPYHGRPRKYYLTGVMEELPRDTSHVHRHFRKYSLHSGTGDAEDEGFHNEIEDPVYKVDVQDASSPPTGFTDIEAGLPSAPKPPPHSLPGTSENLHNTPTSQDNPKTTYYSPYYPPGGLIHRPFYPPPPARTHYLHRPPPPQYPRPHYPTTSAPFRKYYLRNNSATHDDGTQDALEEEEEEEALTSLDLSSFEVYELVSLL</sequence>
<reference evidence="2" key="1">
    <citation type="journal article" date="2021" name="Sci. Adv.">
        <title>The American lobster genome reveals insights on longevity, neural, and immune adaptations.</title>
        <authorList>
            <person name="Polinski J.M."/>
            <person name="Zimin A.V."/>
            <person name="Clark K.F."/>
            <person name="Kohn A.B."/>
            <person name="Sadowski N."/>
            <person name="Timp W."/>
            <person name="Ptitsyn A."/>
            <person name="Khanna P."/>
            <person name="Romanova D.Y."/>
            <person name="Williams P."/>
            <person name="Greenwood S.J."/>
            <person name="Moroz L.L."/>
            <person name="Walt D.R."/>
            <person name="Bodnar A.G."/>
        </authorList>
    </citation>
    <scope>NUCLEOTIDE SEQUENCE</scope>
    <source>
        <strain evidence="2">GMGI-L3</strain>
    </source>
</reference>
<organism evidence="2 3">
    <name type="scientific">Homarus americanus</name>
    <name type="common">American lobster</name>
    <dbReference type="NCBI Taxonomy" id="6706"/>
    <lineage>
        <taxon>Eukaryota</taxon>
        <taxon>Metazoa</taxon>
        <taxon>Ecdysozoa</taxon>
        <taxon>Arthropoda</taxon>
        <taxon>Crustacea</taxon>
        <taxon>Multicrustacea</taxon>
        <taxon>Malacostraca</taxon>
        <taxon>Eumalacostraca</taxon>
        <taxon>Eucarida</taxon>
        <taxon>Decapoda</taxon>
        <taxon>Pleocyemata</taxon>
        <taxon>Astacidea</taxon>
        <taxon>Nephropoidea</taxon>
        <taxon>Nephropidae</taxon>
        <taxon>Homarus</taxon>
    </lineage>
</organism>
<proteinExistence type="predicted"/>
<gene>
    <name evidence="2" type="primary">Sf3A2-L5</name>
    <name evidence="2" type="ORF">Hamer_G013286</name>
</gene>
<accession>A0A8J5K4F0</accession>
<evidence type="ECO:0000313" key="2">
    <source>
        <dbReference type="EMBL" id="KAG7169665.1"/>
    </source>
</evidence>
<feature type="region of interest" description="Disordered" evidence="1">
    <location>
        <begin position="389"/>
        <end position="412"/>
    </location>
</feature>
<evidence type="ECO:0000313" key="3">
    <source>
        <dbReference type="Proteomes" id="UP000747542"/>
    </source>
</evidence>